<protein>
    <submittedName>
        <fullName evidence="5">Long-chain fatty acid--CoA ligase</fullName>
    </submittedName>
</protein>
<dbReference type="InterPro" id="IPR020459">
    <property type="entry name" value="AMP-binding"/>
</dbReference>
<dbReference type="Gene3D" id="3.40.50.12780">
    <property type="entry name" value="N-terminal domain of ligase-like"/>
    <property type="match status" value="1"/>
</dbReference>
<dbReference type="EMBL" id="VIRS01000002">
    <property type="protein sequence ID" value="TQS46400.1"/>
    <property type="molecule type" value="Genomic_DNA"/>
</dbReference>
<dbReference type="InterPro" id="IPR020845">
    <property type="entry name" value="AMP-binding_CS"/>
</dbReference>
<dbReference type="FunFam" id="3.30.300.30:FF:000008">
    <property type="entry name" value="2,3-dihydroxybenzoate-AMP ligase"/>
    <property type="match status" value="1"/>
</dbReference>
<keyword evidence="6" id="KW-1185">Reference proteome</keyword>
<accession>A0A545AYI7</accession>
<dbReference type="Pfam" id="PF13193">
    <property type="entry name" value="AMP-binding_C"/>
    <property type="match status" value="1"/>
</dbReference>
<dbReference type="PRINTS" id="PR00154">
    <property type="entry name" value="AMPBINDING"/>
</dbReference>
<evidence type="ECO:0000259" key="4">
    <source>
        <dbReference type="Pfam" id="PF13193"/>
    </source>
</evidence>
<dbReference type="InterPro" id="IPR042099">
    <property type="entry name" value="ANL_N_sf"/>
</dbReference>
<feature type="domain" description="AMP-dependent synthetase/ligase" evidence="3">
    <location>
        <begin position="10"/>
        <end position="375"/>
    </location>
</feature>
<dbReference type="AlphaFoldDB" id="A0A545AYI7"/>
<evidence type="ECO:0000313" key="5">
    <source>
        <dbReference type="EMBL" id="TQS46400.1"/>
    </source>
</evidence>
<evidence type="ECO:0000256" key="1">
    <source>
        <dbReference type="ARBA" id="ARBA00006432"/>
    </source>
</evidence>
<gene>
    <name evidence="5" type="ORF">FL583_03125</name>
</gene>
<dbReference type="InterPro" id="IPR000873">
    <property type="entry name" value="AMP-dep_synth/lig_dom"/>
</dbReference>
<keyword evidence="2 5" id="KW-0436">Ligase</keyword>
<sequence>MPLSVASILAETAARRPDHTALVLGDLRLPYSAVWDQAKRYAAVFRAQGIGPGDKVSILIPNTPHFVFAYYGAAALGAVVVPVHALLRAEEIEYVLKDSESKLFVCAGQLLGEGAKGAELADVPLMTVMGDAGPQTDALRIDEIAQQTEPIPAYEQAEPDDVAVILYTSGTTGKPKGAMLTHLNIVMNVDTSVISSFDTSPDDVVLGCLPLFHSFGQTVSLNVTFRAGGTLVLMPRFDGPGALQLMIKEKVTNFIAVPTMYMALLDAIRQSESDEKPPLRLAISGGASLLLSVLEEFERVFEIPVYEGYGLTETSPVATFNQKGWTTKPGTVGRPIWGVDAEIARAEIEERIELLPVGELGEIVIRGHNIMKGYLNRPDATAEAIVDRWFRTGDLGTKDEDGYITIVDRKKDMVLRGGFNVYPREVEEVLMRHPDVAQVAVIAVPHPTHGEEVCAVIVPAPGSTPDKEEIVAWSKTHLAGHKYPRIVEFVEAFPLGPSGKVLKRELKTQFGE</sequence>
<comment type="similarity">
    <text evidence="1">Belongs to the ATP-dependent AMP-binding enzyme family.</text>
</comment>
<dbReference type="PANTHER" id="PTHR43767">
    <property type="entry name" value="LONG-CHAIN-FATTY-ACID--COA LIGASE"/>
    <property type="match status" value="1"/>
</dbReference>
<evidence type="ECO:0000313" key="6">
    <source>
        <dbReference type="Proteomes" id="UP000317982"/>
    </source>
</evidence>
<dbReference type="Gene3D" id="3.30.300.30">
    <property type="match status" value="1"/>
</dbReference>
<dbReference type="OrthoDB" id="9803968at2"/>
<dbReference type="RefSeq" id="WP_142702918.1">
    <property type="nucleotide sequence ID" value="NZ_VIRS01000002.1"/>
</dbReference>
<dbReference type="InterPro" id="IPR045851">
    <property type="entry name" value="AMP-bd_C_sf"/>
</dbReference>
<dbReference type="PROSITE" id="PS00455">
    <property type="entry name" value="AMP_BINDING"/>
    <property type="match status" value="1"/>
</dbReference>
<comment type="caution">
    <text evidence="5">The sequence shown here is derived from an EMBL/GenBank/DDBJ whole genome shotgun (WGS) entry which is preliminary data.</text>
</comment>
<dbReference type="InterPro" id="IPR025110">
    <property type="entry name" value="AMP-bd_C"/>
</dbReference>
<evidence type="ECO:0000256" key="2">
    <source>
        <dbReference type="ARBA" id="ARBA00022598"/>
    </source>
</evidence>
<dbReference type="InParanoid" id="A0A545AYI7"/>
<reference evidence="5 6" key="1">
    <citation type="submission" date="2019-07" db="EMBL/GenBank/DDBJ databases">
        <title>Cryptosporangium phraense sp. nov., isolated from plant litter.</title>
        <authorList>
            <person name="Suriyachadkun C."/>
        </authorList>
    </citation>
    <scope>NUCLEOTIDE SEQUENCE [LARGE SCALE GENOMIC DNA]</scope>
    <source>
        <strain evidence="5 6">A-T 5661</strain>
    </source>
</reference>
<evidence type="ECO:0000259" key="3">
    <source>
        <dbReference type="Pfam" id="PF00501"/>
    </source>
</evidence>
<dbReference type="GO" id="GO:0016877">
    <property type="term" value="F:ligase activity, forming carbon-sulfur bonds"/>
    <property type="evidence" value="ECO:0007669"/>
    <property type="project" value="UniProtKB-ARBA"/>
</dbReference>
<name>A0A545AYI7_9ACTN</name>
<dbReference type="SUPFAM" id="SSF56801">
    <property type="entry name" value="Acetyl-CoA synthetase-like"/>
    <property type="match status" value="1"/>
</dbReference>
<feature type="domain" description="AMP-binding enzyme C-terminal" evidence="4">
    <location>
        <begin position="425"/>
        <end position="500"/>
    </location>
</feature>
<dbReference type="CDD" id="cd05936">
    <property type="entry name" value="FC-FACS_FadD_like"/>
    <property type="match status" value="1"/>
</dbReference>
<proteinExistence type="inferred from homology"/>
<dbReference type="Pfam" id="PF00501">
    <property type="entry name" value="AMP-binding"/>
    <property type="match status" value="1"/>
</dbReference>
<dbReference type="PANTHER" id="PTHR43767:SF12">
    <property type="entry name" value="AMP-DEPENDENT SYNTHETASE AND LIGASE"/>
    <property type="match status" value="1"/>
</dbReference>
<dbReference type="Proteomes" id="UP000317982">
    <property type="component" value="Unassembled WGS sequence"/>
</dbReference>
<dbReference type="InterPro" id="IPR050237">
    <property type="entry name" value="ATP-dep_AMP-bd_enzyme"/>
</dbReference>
<organism evidence="5 6">
    <name type="scientific">Cryptosporangium phraense</name>
    <dbReference type="NCBI Taxonomy" id="2593070"/>
    <lineage>
        <taxon>Bacteria</taxon>
        <taxon>Bacillati</taxon>
        <taxon>Actinomycetota</taxon>
        <taxon>Actinomycetes</taxon>
        <taxon>Cryptosporangiales</taxon>
        <taxon>Cryptosporangiaceae</taxon>
        <taxon>Cryptosporangium</taxon>
    </lineage>
</organism>